<protein>
    <submittedName>
        <fullName evidence="1">Antibiotic biosynthesis monooxygenase</fullName>
    </submittedName>
</protein>
<dbReference type="AlphaFoldDB" id="A0A2N8KBV3"/>
<dbReference type="Gene3D" id="3.30.70.100">
    <property type="match status" value="1"/>
</dbReference>
<name>A0A2N8KBV3_9BURK</name>
<evidence type="ECO:0000313" key="1">
    <source>
        <dbReference type="EMBL" id="PND30935.1"/>
    </source>
</evidence>
<keyword evidence="2" id="KW-1185">Reference proteome</keyword>
<dbReference type="GO" id="GO:0004497">
    <property type="term" value="F:monooxygenase activity"/>
    <property type="evidence" value="ECO:0007669"/>
    <property type="project" value="UniProtKB-KW"/>
</dbReference>
<reference evidence="1 2" key="1">
    <citation type="submission" date="2018-01" db="EMBL/GenBank/DDBJ databases">
        <title>The draft genome of an aniline degradation strain ANB-1.</title>
        <authorList>
            <person name="Zhang L."/>
            <person name="Jiang J."/>
        </authorList>
    </citation>
    <scope>NUCLEOTIDE SEQUENCE [LARGE SCALE GENOMIC DNA]</scope>
    <source>
        <strain evidence="1 2">ANB-1</strain>
    </source>
</reference>
<dbReference type="Proteomes" id="UP000235994">
    <property type="component" value="Unassembled WGS sequence"/>
</dbReference>
<keyword evidence="1" id="KW-0560">Oxidoreductase</keyword>
<gene>
    <name evidence="1" type="ORF">C1I89_27005</name>
</gene>
<dbReference type="EMBL" id="POQS01000008">
    <property type="protein sequence ID" value="PND30935.1"/>
    <property type="molecule type" value="Genomic_DNA"/>
</dbReference>
<organism evidence="1 2">
    <name type="scientific">Achromobacter pulmonis</name>
    <dbReference type="NCBI Taxonomy" id="1389932"/>
    <lineage>
        <taxon>Bacteria</taxon>
        <taxon>Pseudomonadati</taxon>
        <taxon>Pseudomonadota</taxon>
        <taxon>Betaproteobacteria</taxon>
        <taxon>Burkholderiales</taxon>
        <taxon>Alcaligenaceae</taxon>
        <taxon>Achromobacter</taxon>
    </lineage>
</organism>
<dbReference type="SUPFAM" id="SSF54909">
    <property type="entry name" value="Dimeric alpha+beta barrel"/>
    <property type="match status" value="1"/>
</dbReference>
<evidence type="ECO:0000313" key="2">
    <source>
        <dbReference type="Proteomes" id="UP000235994"/>
    </source>
</evidence>
<proteinExistence type="predicted"/>
<dbReference type="InterPro" id="IPR011008">
    <property type="entry name" value="Dimeric_a/b-barrel"/>
</dbReference>
<accession>A0A2N8KBV3</accession>
<keyword evidence="1" id="KW-0503">Monooxygenase</keyword>
<sequence>MFVNLIYFPEIKKGKEEAFLAWFDESNRRLSSFPGFVRRTLLEPVSAGQYVGLIEHASKKTFMDMHHSPTQAELRMLGRSIFDGEPDPQFYEIVRGV</sequence>
<comment type="caution">
    <text evidence="1">The sequence shown here is derived from an EMBL/GenBank/DDBJ whole genome shotgun (WGS) entry which is preliminary data.</text>
</comment>